<comment type="caution">
    <text evidence="1">The sequence shown here is derived from an EMBL/GenBank/DDBJ whole genome shotgun (WGS) entry which is preliminary data.</text>
</comment>
<keyword evidence="2" id="KW-1185">Reference proteome</keyword>
<evidence type="ECO:0000313" key="1">
    <source>
        <dbReference type="EMBL" id="NHO39115.1"/>
    </source>
</evidence>
<organism evidence="1 2">
    <name type="scientific">Acetobacter ghanensis</name>
    <dbReference type="NCBI Taxonomy" id="431306"/>
    <lineage>
        <taxon>Bacteria</taxon>
        <taxon>Pseudomonadati</taxon>
        <taxon>Pseudomonadota</taxon>
        <taxon>Alphaproteobacteria</taxon>
        <taxon>Acetobacterales</taxon>
        <taxon>Acetobacteraceae</taxon>
        <taxon>Acetobacter</taxon>
    </lineage>
</organism>
<dbReference type="RefSeq" id="WP_059024231.1">
    <property type="nucleotide sequence ID" value="NZ_LN609302.1"/>
</dbReference>
<name>A0ABX0KHN6_9PROT</name>
<dbReference type="EMBL" id="WOTE01000002">
    <property type="protein sequence ID" value="NHO39115.1"/>
    <property type="molecule type" value="Genomic_DNA"/>
</dbReference>
<sequence length="59" mass="6617">MGLQLLQNGKRFGLTSRTVRRVRIRREERASIMNMSVVPSSITLLGQEVAPAQEGAHLR</sequence>
<accession>A0ABX0KHN6</accession>
<reference evidence="1 2" key="1">
    <citation type="journal article" date="2020" name="Int. J. Syst. Evol. Microbiol.">
        <title>Novel acetic acid bacteria from cider fermentations: Acetobacter conturbans sp. nov. and Acetobacter fallax sp. nov.</title>
        <authorList>
            <person name="Sombolestani A.S."/>
            <person name="Cleenwerck I."/>
            <person name="Cnockaert M."/>
            <person name="Borremans W."/>
            <person name="Wieme A.D."/>
            <person name="De Vuyst L."/>
            <person name="Vandamme P."/>
        </authorList>
    </citation>
    <scope>NUCLEOTIDE SEQUENCE [LARGE SCALE GENOMIC DNA]</scope>
    <source>
        <strain evidence="1 2">LMG 23848</strain>
    </source>
</reference>
<proteinExistence type="predicted"/>
<evidence type="ECO:0000313" key="2">
    <source>
        <dbReference type="Proteomes" id="UP000657200"/>
    </source>
</evidence>
<gene>
    <name evidence="1" type="ORF">GOB80_05320</name>
</gene>
<dbReference type="Proteomes" id="UP000657200">
    <property type="component" value="Unassembled WGS sequence"/>
</dbReference>
<protein>
    <recommendedName>
        <fullName evidence="3">Transposase</fullName>
    </recommendedName>
</protein>
<evidence type="ECO:0008006" key="3">
    <source>
        <dbReference type="Google" id="ProtNLM"/>
    </source>
</evidence>